<dbReference type="Proteomes" id="UP000446786">
    <property type="component" value="Unassembled WGS sequence"/>
</dbReference>
<dbReference type="EMBL" id="WTYE01000001">
    <property type="protein sequence ID" value="MXP31703.1"/>
    <property type="molecule type" value="Genomic_DNA"/>
</dbReference>
<accession>A0A845AR83</accession>
<comment type="caution">
    <text evidence="1">The sequence shown here is derived from an EMBL/GenBank/DDBJ whole genome shotgun (WGS) entry which is preliminary data.</text>
</comment>
<dbReference type="RefSeq" id="WP_160779120.1">
    <property type="nucleotide sequence ID" value="NZ_BAAAZF010000001.1"/>
</dbReference>
<proteinExistence type="predicted"/>
<name>A0A845AR83_9SPHN</name>
<evidence type="ECO:0000313" key="1">
    <source>
        <dbReference type="EMBL" id="MXP31703.1"/>
    </source>
</evidence>
<evidence type="ECO:0000313" key="2">
    <source>
        <dbReference type="Proteomes" id="UP000446786"/>
    </source>
</evidence>
<organism evidence="1 2">
    <name type="scientific">Parerythrobacter jejuensis</name>
    <dbReference type="NCBI Taxonomy" id="795812"/>
    <lineage>
        <taxon>Bacteria</taxon>
        <taxon>Pseudomonadati</taxon>
        <taxon>Pseudomonadota</taxon>
        <taxon>Alphaproteobacteria</taxon>
        <taxon>Sphingomonadales</taxon>
        <taxon>Erythrobacteraceae</taxon>
        <taxon>Parerythrobacter</taxon>
    </lineage>
</organism>
<sequence length="67" mass="7935">MKHWDVGLRQHEGKWFSASLDNHGVAILEIEDGVETPSEAVNQLREILRAQKEQEDWQAYLWARYRV</sequence>
<reference evidence="1 2" key="1">
    <citation type="submission" date="2019-12" db="EMBL/GenBank/DDBJ databases">
        <title>Genomic-based taxomic classification of the family Erythrobacteraceae.</title>
        <authorList>
            <person name="Xu L."/>
        </authorList>
    </citation>
    <scope>NUCLEOTIDE SEQUENCE [LARGE SCALE GENOMIC DNA]</scope>
    <source>
        <strain evidence="1 2">JCM 16677</strain>
    </source>
</reference>
<gene>
    <name evidence="1" type="ORF">GRI94_07695</name>
</gene>
<protein>
    <submittedName>
        <fullName evidence="1">Uncharacterized protein</fullName>
    </submittedName>
</protein>
<dbReference type="AlphaFoldDB" id="A0A845AR83"/>
<keyword evidence="2" id="KW-1185">Reference proteome</keyword>